<dbReference type="PANTHER" id="PTHR30043:SF1">
    <property type="entry name" value="ABC TRANSPORT SYSTEM PERMEASE PROTEIN P69"/>
    <property type="match status" value="1"/>
</dbReference>
<dbReference type="Pfam" id="PF00528">
    <property type="entry name" value="BPD_transp_1"/>
    <property type="match status" value="1"/>
</dbReference>
<feature type="domain" description="ABC transmembrane type-1" evidence="8">
    <location>
        <begin position="72"/>
        <end position="255"/>
    </location>
</feature>
<keyword evidence="3" id="KW-1003">Cell membrane</keyword>
<protein>
    <submittedName>
        <fullName evidence="9">Phosphonate transport system permease protein</fullName>
    </submittedName>
</protein>
<dbReference type="NCBIfam" id="TIGR01097">
    <property type="entry name" value="PhnE"/>
    <property type="match status" value="1"/>
</dbReference>
<feature type="transmembrane region" description="Helical" evidence="7">
    <location>
        <begin position="76"/>
        <end position="96"/>
    </location>
</feature>
<dbReference type="CDD" id="cd06261">
    <property type="entry name" value="TM_PBP2"/>
    <property type="match status" value="1"/>
</dbReference>
<evidence type="ECO:0000313" key="9">
    <source>
        <dbReference type="EMBL" id="SDM49034.1"/>
    </source>
</evidence>
<evidence type="ECO:0000256" key="3">
    <source>
        <dbReference type="ARBA" id="ARBA00022475"/>
    </source>
</evidence>
<evidence type="ECO:0000256" key="2">
    <source>
        <dbReference type="ARBA" id="ARBA00022448"/>
    </source>
</evidence>
<dbReference type="GO" id="GO:0005886">
    <property type="term" value="C:plasma membrane"/>
    <property type="evidence" value="ECO:0007669"/>
    <property type="project" value="UniProtKB-SubCell"/>
</dbReference>
<dbReference type="AlphaFoldDB" id="A0A1G9TNN5"/>
<dbReference type="PANTHER" id="PTHR30043">
    <property type="entry name" value="PHOSPHONATES TRANSPORT SYSTEM PERMEASE PROTEIN"/>
    <property type="match status" value="1"/>
</dbReference>
<comment type="similarity">
    <text evidence="7">Belongs to the binding-protein-dependent transport system permease family.</text>
</comment>
<organism evidence="9 10">
    <name type="scientific">Sediminibacillus halophilus</name>
    <dbReference type="NCBI Taxonomy" id="482461"/>
    <lineage>
        <taxon>Bacteria</taxon>
        <taxon>Bacillati</taxon>
        <taxon>Bacillota</taxon>
        <taxon>Bacilli</taxon>
        <taxon>Bacillales</taxon>
        <taxon>Bacillaceae</taxon>
        <taxon>Sediminibacillus</taxon>
    </lineage>
</organism>
<keyword evidence="10" id="KW-1185">Reference proteome</keyword>
<evidence type="ECO:0000259" key="8">
    <source>
        <dbReference type="PROSITE" id="PS50928"/>
    </source>
</evidence>
<keyword evidence="4 7" id="KW-0812">Transmembrane</keyword>
<feature type="transmembrane region" description="Helical" evidence="7">
    <location>
        <begin position="237"/>
        <end position="255"/>
    </location>
</feature>
<proteinExistence type="inferred from homology"/>
<dbReference type="InterPro" id="IPR035906">
    <property type="entry name" value="MetI-like_sf"/>
</dbReference>
<feature type="transmembrane region" description="Helical" evidence="7">
    <location>
        <begin position="182"/>
        <end position="201"/>
    </location>
</feature>
<keyword evidence="6 7" id="KW-0472">Membrane</keyword>
<feature type="transmembrane region" description="Helical" evidence="7">
    <location>
        <begin position="207"/>
        <end position="225"/>
    </location>
</feature>
<dbReference type="EMBL" id="FNHF01000003">
    <property type="protein sequence ID" value="SDM49034.1"/>
    <property type="molecule type" value="Genomic_DNA"/>
</dbReference>
<keyword evidence="2 7" id="KW-0813">Transport</keyword>
<name>A0A1G9TNN5_9BACI</name>
<evidence type="ECO:0000256" key="1">
    <source>
        <dbReference type="ARBA" id="ARBA00004651"/>
    </source>
</evidence>
<dbReference type="PROSITE" id="PS50928">
    <property type="entry name" value="ABC_TM1"/>
    <property type="match status" value="1"/>
</dbReference>
<evidence type="ECO:0000256" key="5">
    <source>
        <dbReference type="ARBA" id="ARBA00022989"/>
    </source>
</evidence>
<evidence type="ECO:0000256" key="6">
    <source>
        <dbReference type="ARBA" id="ARBA00023136"/>
    </source>
</evidence>
<dbReference type="RefSeq" id="WP_074599738.1">
    <property type="nucleotide sequence ID" value="NZ_FNHF01000003.1"/>
</dbReference>
<accession>A0A1G9TNN5</accession>
<dbReference type="Proteomes" id="UP000182347">
    <property type="component" value="Unassembled WGS sequence"/>
</dbReference>
<dbReference type="Gene3D" id="1.10.3720.10">
    <property type="entry name" value="MetI-like"/>
    <property type="match status" value="1"/>
</dbReference>
<dbReference type="STRING" id="482461.SAMN05216244_2654"/>
<gene>
    <name evidence="9" type="ORF">SAMN05216244_2654</name>
</gene>
<reference evidence="10" key="1">
    <citation type="submission" date="2016-10" db="EMBL/GenBank/DDBJ databases">
        <authorList>
            <person name="Varghese N."/>
            <person name="Submissions S."/>
        </authorList>
    </citation>
    <scope>NUCLEOTIDE SEQUENCE [LARGE SCALE GENOMIC DNA]</scope>
    <source>
        <strain evidence="10">CGMCC 1.6199</strain>
    </source>
</reference>
<dbReference type="SUPFAM" id="SSF161098">
    <property type="entry name" value="MetI-like"/>
    <property type="match status" value="1"/>
</dbReference>
<dbReference type="GO" id="GO:0015416">
    <property type="term" value="F:ABC-type phosphonate transporter activity"/>
    <property type="evidence" value="ECO:0007669"/>
    <property type="project" value="InterPro"/>
</dbReference>
<evidence type="ECO:0000313" key="10">
    <source>
        <dbReference type="Proteomes" id="UP000182347"/>
    </source>
</evidence>
<dbReference type="OrthoDB" id="9808005at2"/>
<comment type="subcellular location">
    <subcellularLocation>
        <location evidence="1 7">Cell membrane</location>
        <topology evidence="1 7">Multi-pass membrane protein</topology>
    </subcellularLocation>
</comment>
<dbReference type="InterPro" id="IPR005769">
    <property type="entry name" value="PhnE/PtxC"/>
</dbReference>
<evidence type="ECO:0000256" key="7">
    <source>
        <dbReference type="RuleBase" id="RU363032"/>
    </source>
</evidence>
<evidence type="ECO:0000256" key="4">
    <source>
        <dbReference type="ARBA" id="ARBA00022692"/>
    </source>
</evidence>
<keyword evidence="5 7" id="KW-1133">Transmembrane helix</keyword>
<sequence length="263" mass="29266">MNQVNEQKIPKAPSKWKHYFTFILILLLLWGSAYQTDSTFKELIEGFPNMFSVLDQMIPPNWAYFDNIIGAMLDTIRMAVLGTTIGAVIAIPFAIFSASNMIKSTWVYYPVRFLLNLVRTIPELLLAAIFVAIFGLGPLPGIFALGIFSTGIIAKLTYEAIEGIDKGPLESMTAVGANKIQWIMFSVVPQVAAYYVSYVLYSFEINVRAAAILGLVGAGGIGEYYDRTLGFLEYDKVSTIIIFTLLVVLIIDYISTKLRENLL</sequence>
<dbReference type="InterPro" id="IPR000515">
    <property type="entry name" value="MetI-like"/>
</dbReference>